<feature type="region of interest" description="Disordered" evidence="2">
    <location>
        <begin position="14"/>
        <end position="35"/>
    </location>
</feature>
<dbReference type="Proteomes" id="UP000243719">
    <property type="component" value="Unassembled WGS sequence"/>
</dbReference>
<gene>
    <name evidence="3" type="ORF">SAMN05216551_106151</name>
</gene>
<evidence type="ECO:0000256" key="2">
    <source>
        <dbReference type="SAM" id="MobiDB-lite"/>
    </source>
</evidence>
<feature type="compositionally biased region" description="Basic and acidic residues" evidence="2">
    <location>
        <begin position="14"/>
        <end position="31"/>
    </location>
</feature>
<protein>
    <submittedName>
        <fullName evidence="3">Crotonobetainyl-CoA:carnitine CoA-transferase CaiB</fullName>
    </submittedName>
</protein>
<accession>A0A1H2PR15</accession>
<dbReference type="Pfam" id="PF02515">
    <property type="entry name" value="CoA_transf_3"/>
    <property type="match status" value="1"/>
</dbReference>
<organism evidence="3 4">
    <name type="scientific">Chitinasiproducens palmae</name>
    <dbReference type="NCBI Taxonomy" id="1770053"/>
    <lineage>
        <taxon>Bacteria</taxon>
        <taxon>Pseudomonadati</taxon>
        <taxon>Pseudomonadota</taxon>
        <taxon>Betaproteobacteria</taxon>
        <taxon>Burkholderiales</taxon>
        <taxon>Burkholderiaceae</taxon>
        <taxon>Chitinasiproducens</taxon>
    </lineage>
</organism>
<dbReference type="Gene3D" id="3.40.50.10540">
    <property type="entry name" value="Crotonobetainyl-coa:carnitine coa-transferase, domain 1"/>
    <property type="match status" value="1"/>
</dbReference>
<dbReference type="PANTHER" id="PTHR48207:SF3">
    <property type="entry name" value="SUCCINATE--HYDROXYMETHYLGLUTARATE COA-TRANSFERASE"/>
    <property type="match status" value="1"/>
</dbReference>
<keyword evidence="4" id="KW-1185">Reference proteome</keyword>
<dbReference type="OrthoDB" id="5294844at2"/>
<dbReference type="InterPro" id="IPR003673">
    <property type="entry name" value="CoA-Trfase_fam_III"/>
</dbReference>
<name>A0A1H2PR15_9BURK</name>
<dbReference type="SUPFAM" id="SSF89796">
    <property type="entry name" value="CoA-transferase family III (CaiB/BaiF)"/>
    <property type="match status" value="1"/>
</dbReference>
<dbReference type="InterPro" id="IPR023606">
    <property type="entry name" value="CoA-Trfase_III_dom_1_sf"/>
</dbReference>
<dbReference type="EMBL" id="FNLO01000006">
    <property type="protein sequence ID" value="SDV48898.1"/>
    <property type="molecule type" value="Genomic_DNA"/>
</dbReference>
<evidence type="ECO:0000313" key="3">
    <source>
        <dbReference type="EMBL" id="SDV48898.1"/>
    </source>
</evidence>
<dbReference type="GO" id="GO:0008410">
    <property type="term" value="F:CoA-transferase activity"/>
    <property type="evidence" value="ECO:0007669"/>
    <property type="project" value="TreeGrafter"/>
</dbReference>
<dbReference type="InterPro" id="IPR044855">
    <property type="entry name" value="CoA-Trfase_III_dom3_sf"/>
</dbReference>
<evidence type="ECO:0000256" key="1">
    <source>
        <dbReference type="ARBA" id="ARBA00022679"/>
    </source>
</evidence>
<dbReference type="STRING" id="1770053.SAMN05216551_106151"/>
<keyword evidence="1 3" id="KW-0808">Transferase</keyword>
<sequence length="436" mass="46460">MTADLHDAIRAATHEAAHEATHDTGAGERHVPRGPNLPLQGLKVLELGSTVAGPFCGRLLADFGAEVIKVEPPEGDPLRTMGEHEAGVSLYAASLLRNKSLLAVDLRCAEGQALVRRLALQSDIVVENFRPGTLEKWGLDYTSLSKVAPRLIMVRISGYGQTGPYRERAGYGVISEAASGIRHMTGDPDRPPARVAVSMTDYLTGLYGAWGATLAVLARATTGRGQCVDAALYESAFSMMEPFVPAFAAHGTIPARTGSSLPGSVPNNLYVCADGGYIVLAAMADAVFRRLAEAMERSDLTSDARFSRAPERVKHQHALDGEIARWCATLPLADVEARLHRHEVPASRIFSMADVFADPHFEARAMLRRVAHDKLGEVTLAAPLPNLSATPGTIRHSGGAVGQDSRRVLREVLALSESEIAALAASGTVLLEGGRS</sequence>
<dbReference type="RefSeq" id="WP_091908557.1">
    <property type="nucleotide sequence ID" value="NZ_FNLO01000006.1"/>
</dbReference>
<proteinExistence type="predicted"/>
<dbReference type="InterPro" id="IPR050483">
    <property type="entry name" value="CoA-transferase_III_domain"/>
</dbReference>
<evidence type="ECO:0000313" key="4">
    <source>
        <dbReference type="Proteomes" id="UP000243719"/>
    </source>
</evidence>
<reference evidence="4" key="1">
    <citation type="submission" date="2016-09" db="EMBL/GenBank/DDBJ databases">
        <authorList>
            <person name="Varghese N."/>
            <person name="Submissions S."/>
        </authorList>
    </citation>
    <scope>NUCLEOTIDE SEQUENCE [LARGE SCALE GENOMIC DNA]</scope>
    <source>
        <strain evidence="4">JS23</strain>
    </source>
</reference>
<dbReference type="PANTHER" id="PTHR48207">
    <property type="entry name" value="SUCCINATE--HYDROXYMETHYLGLUTARATE COA-TRANSFERASE"/>
    <property type="match status" value="1"/>
</dbReference>
<dbReference type="Gene3D" id="3.30.1540.10">
    <property type="entry name" value="formyl-coa transferase, domain 3"/>
    <property type="match status" value="1"/>
</dbReference>
<dbReference type="AlphaFoldDB" id="A0A1H2PR15"/>